<name>O85033_9RALS</name>
<feature type="signal peptide" evidence="2">
    <location>
        <begin position="1"/>
        <end position="22"/>
    </location>
</feature>
<protein>
    <submittedName>
        <fullName evidence="3">Putative aldolase</fullName>
    </submittedName>
</protein>
<proteinExistence type="predicted"/>
<dbReference type="EMBL" id="AF036940">
    <property type="protein sequence ID" value="AAD12615.1"/>
    <property type="molecule type" value="Genomic_DNA"/>
</dbReference>
<accession>O85033</accession>
<dbReference type="PANTHER" id="PTHR36920">
    <property type="match status" value="1"/>
</dbReference>
<organism evidence="3">
    <name type="scientific">Ralstonia sp. U2</name>
    <dbReference type="NCBI Taxonomy" id="70356"/>
    <lineage>
        <taxon>Bacteria</taxon>
        <taxon>Pseudomonadati</taxon>
        <taxon>Pseudomonadota</taxon>
        <taxon>Betaproteobacteria</taxon>
        <taxon>Burkholderiales</taxon>
        <taxon>Burkholderiaceae</taxon>
        <taxon>Ralstonia</taxon>
    </lineage>
</organism>
<reference evidence="3" key="3">
    <citation type="journal article" date="2001" name="J. Bacteriol.">
        <title>nag genes of Ralstonia (formerly Pseudomonas) sp. strain U2 encoding enzymes for gentisate catabolism.</title>
        <authorList>
            <person name="Zhou N.Y."/>
            <person name="Fuenmayor S.L."/>
            <person name="Williams P.A."/>
        </authorList>
    </citation>
    <scope>NUCLEOTIDE SEQUENCE</scope>
    <source>
        <strain evidence="3">U2</strain>
        <plasmid evidence="3">pWWU2</plasmid>
    </source>
</reference>
<gene>
    <name evidence="3" type="primary">nagQ</name>
</gene>
<reference evidence="3" key="1">
    <citation type="journal article" date="1998" name="J. Bacteriol.">
        <title>A gene cluster encoding steps in conversion of naphthalene to gentisate in Pseudomonas sp. strain U2.</title>
        <authorList>
            <person name="Fuenmayor S.L."/>
            <person name="Wild M."/>
            <person name="Boyes A.L."/>
            <person name="Williams P.A."/>
        </authorList>
    </citation>
    <scope>NUCLEOTIDE SEQUENCE</scope>
    <source>
        <strain evidence="3">U2</strain>
        <plasmid evidence="3">pWWU2</plasmid>
    </source>
</reference>
<dbReference type="InterPro" id="IPR011250">
    <property type="entry name" value="OMP/PagP_B-barrel"/>
</dbReference>
<dbReference type="GO" id="GO:0009279">
    <property type="term" value="C:cell outer membrane"/>
    <property type="evidence" value="ECO:0007669"/>
    <property type="project" value="UniProtKB-SubCell"/>
</dbReference>
<geneLocation type="plasmid" evidence="3">
    <name>pWWU2</name>
</geneLocation>
<dbReference type="SUPFAM" id="SSF56925">
    <property type="entry name" value="OMPA-like"/>
    <property type="match status" value="1"/>
</dbReference>
<comment type="subcellular location">
    <subcellularLocation>
        <location evidence="1">Cell outer membrane</location>
    </subcellularLocation>
</comment>
<evidence type="ECO:0000256" key="2">
    <source>
        <dbReference type="SAM" id="SignalP"/>
    </source>
</evidence>
<reference evidence="3" key="2">
    <citation type="submission" date="2000-06" db="EMBL/GenBank/DDBJ databases">
        <authorList>
            <person name="Fuenmayor S."/>
            <person name="Wild M."/>
            <person name="Boyes A.L."/>
            <person name="Williams P.A."/>
        </authorList>
    </citation>
    <scope>NUCLEOTIDE SEQUENCE</scope>
    <source>
        <strain evidence="3">U2</strain>
        <plasmid evidence="3">pWWU2</plasmid>
    </source>
</reference>
<evidence type="ECO:0000313" key="3">
    <source>
        <dbReference type="EMBL" id="AAD12615.1"/>
    </source>
</evidence>
<dbReference type="Gene3D" id="2.40.160.20">
    <property type="match status" value="1"/>
</dbReference>
<keyword evidence="2" id="KW-0732">Signal</keyword>
<feature type="chain" id="PRO_5004160191" evidence="2">
    <location>
        <begin position="23"/>
        <end position="212"/>
    </location>
</feature>
<keyword evidence="3" id="KW-0614">Plasmid</keyword>
<dbReference type="Pfam" id="PF03922">
    <property type="entry name" value="OmpW"/>
    <property type="match status" value="1"/>
</dbReference>
<dbReference type="InterPro" id="IPR005618">
    <property type="entry name" value="OMPW"/>
</dbReference>
<dbReference type="AlphaFoldDB" id="O85033"/>
<evidence type="ECO:0000256" key="1">
    <source>
        <dbReference type="ARBA" id="ARBA00004442"/>
    </source>
</evidence>
<dbReference type="GO" id="GO:0055085">
    <property type="term" value="P:transmembrane transport"/>
    <property type="evidence" value="ECO:0007669"/>
    <property type="project" value="TreeGrafter"/>
</dbReference>
<dbReference type="PANTHER" id="PTHR36920:SF1">
    <property type="entry name" value="OUTER MEMBRANE PROTEIN W"/>
    <property type="match status" value="1"/>
</dbReference>
<sequence>MMIKEAISLAGLGMLMLSTAYAEDSRWSYRIGATNVAFDASAKVSIDGTRVPGGSADASDNNALTFDFGYIINDNWNARLIVGIPPTTKVTGAGTLPPILLGRVQYAPAVLSATYNLPQMGLVRPYVGAGINYTRILKSKDANLTSFDADHAWALVLHIGAEANINRDWFVSFDIRKLYLKTDASGFLGPQVATARVTLNPLLTSIAIGRRF</sequence>